<dbReference type="Proteomes" id="UP001652626">
    <property type="component" value="Chromosome 19"/>
</dbReference>
<feature type="coiled-coil region" evidence="1">
    <location>
        <begin position="376"/>
        <end position="449"/>
    </location>
</feature>
<keyword evidence="1" id="KW-0175">Coiled coil</keyword>
<dbReference type="PANTHER" id="PTHR18939:SF4">
    <property type="entry name" value="RIBOSOME-BINDING PROTEIN 1"/>
    <property type="match status" value="1"/>
</dbReference>
<feature type="coiled-coil region" evidence="1">
    <location>
        <begin position="740"/>
        <end position="821"/>
    </location>
</feature>
<feature type="coiled-coil region" evidence="1">
    <location>
        <begin position="854"/>
        <end position="895"/>
    </location>
</feature>
<feature type="coiled-coil region" evidence="1">
    <location>
        <begin position="530"/>
        <end position="705"/>
    </location>
</feature>
<evidence type="ECO:0000313" key="4">
    <source>
        <dbReference type="RefSeq" id="XP_026494193.2"/>
    </source>
</evidence>
<reference evidence="4" key="1">
    <citation type="submission" date="2025-08" db="UniProtKB">
        <authorList>
            <consortium name="RefSeq"/>
        </authorList>
    </citation>
    <scope>IDENTIFICATION</scope>
    <source>
        <tissue evidence="4">Whole body</tissue>
    </source>
</reference>
<feature type="region of interest" description="Disordered" evidence="2">
    <location>
        <begin position="52"/>
        <end position="157"/>
    </location>
</feature>
<gene>
    <name evidence="4" type="primary">LOC113399313</name>
</gene>
<proteinExistence type="predicted"/>
<dbReference type="GO" id="GO:0005789">
    <property type="term" value="C:endoplasmic reticulum membrane"/>
    <property type="evidence" value="ECO:0007669"/>
    <property type="project" value="TreeGrafter"/>
</dbReference>
<accession>A0A8B8IAT5</accession>
<name>A0A8B8IAT5_VANTA</name>
<dbReference type="PANTHER" id="PTHR18939">
    <property type="entry name" value="RIBOSOME BINDING PROTEIN-1"/>
    <property type="match status" value="1"/>
</dbReference>
<feature type="region of interest" description="Disordered" evidence="2">
    <location>
        <begin position="187"/>
        <end position="313"/>
    </location>
</feature>
<sequence>MELQALLVLCGIGVTGAAVLLLMGLFSASGTSYEEAIAQQRRATNELLALAENKNKSKKTNKKANKKLAKKEKKEHITAATGSEPESEAPAESGVDEDTVPTKPHVEFSPPVVVELPTDTPPNIKIRKRGKDPKVKPILINKEDPSCVSDPSAAATPVAEVSNHFEEMHPKDDFELLHATLEKVAEKKEEVAEKKEHKVSKQVKSGKAAPKQSQDSVKEEITRDRPNNGDAPLEQRKVKKLEKKVASETAGEEVVPPLNVPQPSELTTDKLLRNALPAAAPAPPAPAPAPAPAAPAAPAPAPSPPAKGKKKKTEQNMLAIIGGDGGGVSASELVRVVREAALSRTDIQVLTDALLNKHHDQLPEHSEWTEGPNDPMQKLKKQLADKEKALADEIEASQALHAKLKELRTNLNAERGRASAAGRAAEQAAAAARAEQHTLQARLQRLLDDNHALAQDKLMLQSKLSEESEAQAQRVQMEMHIQRLSEAEAALVVQLGALQAEAGARAVEAGQARCDAAAARDAALLAQQHGAELAQQLQEANRVYAELEQQRQCAVHAEQLAQQELRQLQARLAGLTEAQNEVQRVTSRAQAAESAADKIKEDMEKDKQELSKEIAQLREQLAARETELAELKQLKAVPAQNGLPPTSNTDGQKAAELAKVESVVESLRNELASAQKSSSEQREQLASLQEQLAQYREKNNEAVTRAEAQHFNEVANVLRSVCPTIDPTSKVGMEWLQTFANTLKKELEAKEAEKKRVEQDLASKLSEKDNERKQLEAVLQKKIQEKELLAKEIESKLQQQIQEKELAKNRIESELQQKLKEELTFRKQVESELHKKKEVKVVKERVEVTDESRVKDLEAQNEHLQSLVDKYKRIIDDTEGVLSRLQQNVTREEQRWAQQLADKQRDLDTLRSSTMLQEPLAFAYSCIEKSLPTIVAEMQNKIDSLQAELQKLQSKNHSNSFADAERLTEERLMAGLSDKHDTDVHNGPIQVGLVEN</sequence>
<organism evidence="3 4">
    <name type="scientific">Vanessa tameamea</name>
    <name type="common">Kamehameha butterfly</name>
    <dbReference type="NCBI Taxonomy" id="334116"/>
    <lineage>
        <taxon>Eukaryota</taxon>
        <taxon>Metazoa</taxon>
        <taxon>Ecdysozoa</taxon>
        <taxon>Arthropoda</taxon>
        <taxon>Hexapoda</taxon>
        <taxon>Insecta</taxon>
        <taxon>Pterygota</taxon>
        <taxon>Neoptera</taxon>
        <taxon>Endopterygota</taxon>
        <taxon>Lepidoptera</taxon>
        <taxon>Glossata</taxon>
        <taxon>Ditrysia</taxon>
        <taxon>Papilionoidea</taxon>
        <taxon>Nymphalidae</taxon>
        <taxon>Nymphalinae</taxon>
        <taxon>Vanessa</taxon>
    </lineage>
</organism>
<feature type="compositionally biased region" description="Basic residues" evidence="2">
    <location>
        <begin position="56"/>
        <end position="71"/>
    </location>
</feature>
<feature type="compositionally biased region" description="Acidic residues" evidence="2">
    <location>
        <begin position="85"/>
        <end position="99"/>
    </location>
</feature>
<dbReference type="AlphaFoldDB" id="A0A8B8IAT5"/>
<feature type="compositionally biased region" description="Basic and acidic residues" evidence="2">
    <location>
        <begin position="216"/>
        <end position="227"/>
    </location>
</feature>
<keyword evidence="3" id="KW-1185">Reference proteome</keyword>
<feature type="compositionally biased region" description="Basic and acidic residues" evidence="2">
    <location>
        <begin position="187"/>
        <end position="196"/>
    </location>
</feature>
<dbReference type="GeneID" id="113399313"/>
<dbReference type="RefSeq" id="XP_026494193.2">
    <property type="nucleotide sequence ID" value="XM_026638408.2"/>
</dbReference>
<evidence type="ECO:0000313" key="3">
    <source>
        <dbReference type="Proteomes" id="UP001652626"/>
    </source>
</evidence>
<feature type="compositionally biased region" description="Pro residues" evidence="2">
    <location>
        <begin position="280"/>
        <end position="305"/>
    </location>
</feature>
<evidence type="ECO:0000256" key="1">
    <source>
        <dbReference type="SAM" id="Coils"/>
    </source>
</evidence>
<protein>
    <submittedName>
        <fullName evidence="4">Calponin homology domain-containing protein DDB_G0272472 isoform X3</fullName>
    </submittedName>
</protein>
<dbReference type="InterPro" id="IPR040248">
    <property type="entry name" value="RRBP1"/>
</dbReference>
<evidence type="ECO:0000256" key="2">
    <source>
        <dbReference type="SAM" id="MobiDB-lite"/>
    </source>
</evidence>